<dbReference type="OrthoDB" id="6067009at2759"/>
<organism evidence="2 3">
    <name type="scientific">Pomacea canaliculata</name>
    <name type="common">Golden apple snail</name>
    <dbReference type="NCBI Taxonomy" id="400727"/>
    <lineage>
        <taxon>Eukaryota</taxon>
        <taxon>Metazoa</taxon>
        <taxon>Spiralia</taxon>
        <taxon>Lophotrochozoa</taxon>
        <taxon>Mollusca</taxon>
        <taxon>Gastropoda</taxon>
        <taxon>Caenogastropoda</taxon>
        <taxon>Architaenioglossa</taxon>
        <taxon>Ampullarioidea</taxon>
        <taxon>Ampullariidae</taxon>
        <taxon>Pomacea</taxon>
    </lineage>
</organism>
<reference evidence="2 3" key="1">
    <citation type="submission" date="2018-04" db="EMBL/GenBank/DDBJ databases">
        <title>The genome of golden apple snail Pomacea canaliculata provides insight into stress tolerance and invasive adaptation.</title>
        <authorList>
            <person name="Liu C."/>
            <person name="Liu B."/>
            <person name="Ren Y."/>
            <person name="Zhang Y."/>
            <person name="Wang H."/>
            <person name="Li S."/>
            <person name="Jiang F."/>
            <person name="Yin L."/>
            <person name="Zhang G."/>
            <person name="Qian W."/>
            <person name="Fan W."/>
        </authorList>
    </citation>
    <scope>NUCLEOTIDE SEQUENCE [LARGE SCALE GENOMIC DNA]</scope>
    <source>
        <strain evidence="2">SZHN2017</strain>
        <tissue evidence="2">Muscle</tissue>
    </source>
</reference>
<evidence type="ECO:0000256" key="1">
    <source>
        <dbReference type="SAM" id="MobiDB-lite"/>
    </source>
</evidence>
<evidence type="ECO:0000313" key="2">
    <source>
        <dbReference type="EMBL" id="PVD37345.1"/>
    </source>
</evidence>
<sequence length="105" mass="11563">MMAGSPRAGQVCPYGWYGRPGSDSCYLINTDSTKYKWPDAVDKCQAYNGQLVVISDTQERSPSSHPAVTQQLPNSHPAVTQPISVHQHQVHLSPHQQAPQHELST</sequence>
<dbReference type="SUPFAM" id="SSF56436">
    <property type="entry name" value="C-type lectin-like"/>
    <property type="match status" value="1"/>
</dbReference>
<feature type="compositionally biased region" description="Polar residues" evidence="1">
    <location>
        <begin position="94"/>
        <end position="105"/>
    </location>
</feature>
<dbReference type="Gene3D" id="3.10.100.10">
    <property type="entry name" value="Mannose-Binding Protein A, subunit A"/>
    <property type="match status" value="1"/>
</dbReference>
<protein>
    <recommendedName>
        <fullName evidence="4">C-type lectin domain-containing protein</fullName>
    </recommendedName>
</protein>
<gene>
    <name evidence="2" type="ORF">C0Q70_04344</name>
</gene>
<keyword evidence="3" id="KW-1185">Reference proteome</keyword>
<name>A0A2T7PV93_POMCA</name>
<dbReference type="AlphaFoldDB" id="A0A2T7PV93"/>
<dbReference type="Proteomes" id="UP000245119">
    <property type="component" value="Linkage Group LG2"/>
</dbReference>
<comment type="caution">
    <text evidence="2">The sequence shown here is derived from an EMBL/GenBank/DDBJ whole genome shotgun (WGS) entry which is preliminary data.</text>
</comment>
<evidence type="ECO:0008006" key="4">
    <source>
        <dbReference type="Google" id="ProtNLM"/>
    </source>
</evidence>
<feature type="compositionally biased region" description="Polar residues" evidence="1">
    <location>
        <begin position="60"/>
        <end position="87"/>
    </location>
</feature>
<accession>A0A2T7PV93</accession>
<proteinExistence type="predicted"/>
<evidence type="ECO:0000313" key="3">
    <source>
        <dbReference type="Proteomes" id="UP000245119"/>
    </source>
</evidence>
<dbReference type="InterPro" id="IPR016186">
    <property type="entry name" value="C-type_lectin-like/link_sf"/>
</dbReference>
<feature type="region of interest" description="Disordered" evidence="1">
    <location>
        <begin position="56"/>
        <end position="105"/>
    </location>
</feature>
<dbReference type="InterPro" id="IPR016187">
    <property type="entry name" value="CTDL_fold"/>
</dbReference>
<dbReference type="EMBL" id="PZQS01000002">
    <property type="protein sequence ID" value="PVD37345.1"/>
    <property type="molecule type" value="Genomic_DNA"/>
</dbReference>